<keyword evidence="3" id="KW-0489">Methyltransferase</keyword>
<feature type="transmembrane region" description="Helical" evidence="9">
    <location>
        <begin position="723"/>
        <end position="743"/>
    </location>
</feature>
<evidence type="ECO:0000313" key="11">
    <source>
        <dbReference type="Proteomes" id="UP000186817"/>
    </source>
</evidence>
<feature type="compositionally biased region" description="Basic and acidic residues" evidence="8">
    <location>
        <begin position="438"/>
        <end position="458"/>
    </location>
</feature>
<keyword evidence="9" id="KW-0812">Transmembrane</keyword>
<evidence type="ECO:0000256" key="6">
    <source>
        <dbReference type="ARBA" id="ARBA00022747"/>
    </source>
</evidence>
<dbReference type="AlphaFoldDB" id="A0A1Q9DQL1"/>
<dbReference type="Gene3D" id="3.40.50.150">
    <property type="entry name" value="Vaccinia Virus protein VP39"/>
    <property type="match status" value="1"/>
</dbReference>
<keyword evidence="4" id="KW-0808">Transferase</keyword>
<keyword evidence="11" id="KW-1185">Reference proteome</keyword>
<comment type="caution">
    <text evidence="10">The sequence shown here is derived from an EMBL/GenBank/DDBJ whole genome shotgun (WGS) entry which is preliminary data.</text>
</comment>
<dbReference type="InterPro" id="IPR029063">
    <property type="entry name" value="SAM-dependent_MTases_sf"/>
</dbReference>
<feature type="region of interest" description="Disordered" evidence="8">
    <location>
        <begin position="430"/>
        <end position="467"/>
    </location>
</feature>
<feature type="transmembrane region" description="Helical" evidence="9">
    <location>
        <begin position="627"/>
        <end position="655"/>
    </location>
</feature>
<evidence type="ECO:0000256" key="9">
    <source>
        <dbReference type="SAM" id="Phobius"/>
    </source>
</evidence>
<evidence type="ECO:0000256" key="8">
    <source>
        <dbReference type="SAM" id="MobiDB-lite"/>
    </source>
</evidence>
<dbReference type="InterPro" id="IPR017985">
    <property type="entry name" value="MeTrfase_CN4_CS"/>
</dbReference>
<protein>
    <recommendedName>
        <fullName evidence="2">site-specific DNA-methyltransferase (cytosine-N(4)-specific)</fullName>
        <ecNumber evidence="2">2.1.1.113</ecNumber>
    </recommendedName>
</protein>
<feature type="transmembrane region" description="Helical" evidence="9">
    <location>
        <begin position="401"/>
        <end position="419"/>
    </location>
</feature>
<name>A0A1Q9DQL1_SYMMI</name>
<reference evidence="10 11" key="1">
    <citation type="submission" date="2016-02" db="EMBL/GenBank/DDBJ databases">
        <title>Genome analysis of coral dinoflagellate symbionts highlights evolutionary adaptations to a symbiotic lifestyle.</title>
        <authorList>
            <person name="Aranda M."/>
            <person name="Li Y."/>
            <person name="Liew Y.J."/>
            <person name="Baumgarten S."/>
            <person name="Simakov O."/>
            <person name="Wilson M."/>
            <person name="Piel J."/>
            <person name="Ashoor H."/>
            <person name="Bougouffa S."/>
            <person name="Bajic V.B."/>
            <person name="Ryu T."/>
            <person name="Ravasi T."/>
            <person name="Bayer T."/>
            <person name="Micklem G."/>
            <person name="Kim H."/>
            <person name="Bhak J."/>
            <person name="Lajeunesse T.C."/>
            <person name="Voolstra C.R."/>
        </authorList>
    </citation>
    <scope>NUCLEOTIDE SEQUENCE [LARGE SCALE GENOMIC DNA]</scope>
    <source>
        <strain evidence="10 11">CCMP2467</strain>
    </source>
</reference>
<evidence type="ECO:0000256" key="2">
    <source>
        <dbReference type="ARBA" id="ARBA00012185"/>
    </source>
</evidence>
<keyword evidence="9" id="KW-0472">Membrane</keyword>
<evidence type="ECO:0000256" key="1">
    <source>
        <dbReference type="ARBA" id="ARBA00010203"/>
    </source>
</evidence>
<evidence type="ECO:0000256" key="3">
    <source>
        <dbReference type="ARBA" id="ARBA00022603"/>
    </source>
</evidence>
<dbReference type="GO" id="GO:0003677">
    <property type="term" value="F:DNA binding"/>
    <property type="evidence" value="ECO:0007669"/>
    <property type="project" value="InterPro"/>
</dbReference>
<evidence type="ECO:0000256" key="7">
    <source>
        <dbReference type="ARBA" id="ARBA00049120"/>
    </source>
</evidence>
<comment type="similarity">
    <text evidence="1">Belongs to the N(4)/N(6)-methyltransferase family. N(4) subfamily.</text>
</comment>
<dbReference type="Proteomes" id="UP000186817">
    <property type="component" value="Unassembled WGS sequence"/>
</dbReference>
<dbReference type="GO" id="GO:0032259">
    <property type="term" value="P:methylation"/>
    <property type="evidence" value="ECO:0007669"/>
    <property type="project" value="UniProtKB-KW"/>
</dbReference>
<dbReference type="SUPFAM" id="SSF53335">
    <property type="entry name" value="S-adenosyl-L-methionine-dependent methyltransferases"/>
    <property type="match status" value="1"/>
</dbReference>
<evidence type="ECO:0000256" key="5">
    <source>
        <dbReference type="ARBA" id="ARBA00022691"/>
    </source>
</evidence>
<evidence type="ECO:0000313" key="10">
    <source>
        <dbReference type="EMBL" id="OLP97469.1"/>
    </source>
</evidence>
<comment type="catalytic activity">
    <reaction evidence="7">
        <text>a 2'-deoxycytidine in DNA + S-adenosyl-L-methionine = an N(4)-methyl-2'-deoxycytidine in DNA + S-adenosyl-L-homocysteine + H(+)</text>
        <dbReference type="Rhea" id="RHEA:16857"/>
        <dbReference type="Rhea" id="RHEA-COMP:11369"/>
        <dbReference type="Rhea" id="RHEA-COMP:13674"/>
        <dbReference type="ChEBI" id="CHEBI:15378"/>
        <dbReference type="ChEBI" id="CHEBI:57856"/>
        <dbReference type="ChEBI" id="CHEBI:59789"/>
        <dbReference type="ChEBI" id="CHEBI:85452"/>
        <dbReference type="ChEBI" id="CHEBI:137933"/>
        <dbReference type="EC" id="2.1.1.113"/>
    </reaction>
</comment>
<dbReference type="PROSITE" id="PS00093">
    <property type="entry name" value="N4_MTASE"/>
    <property type="match status" value="1"/>
</dbReference>
<dbReference type="EC" id="2.1.1.113" evidence="2"/>
<dbReference type="GO" id="GO:0015667">
    <property type="term" value="F:site-specific DNA-methyltransferase (cytosine-N4-specific) activity"/>
    <property type="evidence" value="ECO:0007669"/>
    <property type="project" value="UniProtKB-EC"/>
</dbReference>
<dbReference type="CDD" id="cd02440">
    <property type="entry name" value="AdoMet_MTases"/>
    <property type="match status" value="1"/>
</dbReference>
<dbReference type="OrthoDB" id="407003at2759"/>
<organism evidence="10 11">
    <name type="scientific">Symbiodinium microadriaticum</name>
    <name type="common">Dinoflagellate</name>
    <name type="synonym">Zooxanthella microadriatica</name>
    <dbReference type="NCBI Taxonomy" id="2951"/>
    <lineage>
        <taxon>Eukaryota</taxon>
        <taxon>Sar</taxon>
        <taxon>Alveolata</taxon>
        <taxon>Dinophyceae</taxon>
        <taxon>Suessiales</taxon>
        <taxon>Symbiodiniaceae</taxon>
        <taxon>Symbiodinium</taxon>
    </lineage>
</organism>
<keyword evidence="5" id="KW-0949">S-adenosyl-L-methionine</keyword>
<accession>A0A1Q9DQL1</accession>
<keyword evidence="9" id="KW-1133">Transmembrane helix</keyword>
<evidence type="ECO:0000256" key="4">
    <source>
        <dbReference type="ARBA" id="ARBA00022679"/>
    </source>
</evidence>
<proteinExistence type="inferred from homology"/>
<feature type="transmembrane region" description="Helical" evidence="9">
    <location>
        <begin position="525"/>
        <end position="550"/>
    </location>
</feature>
<keyword evidence="6" id="KW-0680">Restriction system</keyword>
<sequence length="749" mass="84133">MGLPGSVGKIKSLRTCIERAGDPDCSPVTLRAECKFHDDSLVFKGGGSWIANFAPTVAAALYERFGGKGGTVYDPSAGWGGRMLGARLAGVRKYISCEPSTKTFEGLEELASFAAGDLEVDLRCCGSELFVPDDTVDLVFTSPPYFNTELYSNEATQSHVKFPTAQTWRLGFLEPTLRNAAAALRPGGYFLLALTARRTHRRAGLDLEADVQEIAAALGLQQEGTVWMEKGAFDEQPRPVFGLGGGLGFRRHARVAMVTLRGAQLFAVACTLHKIHAIREPTVLDDETFIKQEDEPLVKSVNETQLKAILGAYGQQFHLEKSLEDVLKEKNGGRCPSSGAWENKGCAPVPSELQQLKCKCPMHRRCKNLDELPGLEDELTLGSAMRLYAGSCEYKDSWKKTAMGVMIAIIVTLGVWCVVRGDVRKGEEFQQFSFDTPAETKDPTDDAAEENKPQEDPGQKAGNSDGPAVYKERMEEFRTCMEEAENFPELVTKVMRLAPGQTQNVRPISGNIYRYWALGGRKKSWLIYFGFRFVLLIQLLVPMAICRWSYYQYDWPHTEIRLVQYKFGDLEFGVSHVLGRLLSFLFTYCISLHAMSITRKACKGNQSLFLLISNLPEESIQIPPWTYVYLFLDGFMTCYLTMVSLIAMVFIFSFAGSPKDICFDALDLLFILRLHEVEGDLDFISTQDFDSDRIAELCHYVLSCKELRKEQQVKYHIPWRWTLLWDATMLLIYWILMLVPAAFMNMDTA</sequence>
<gene>
    <name evidence="10" type="ORF">AK812_SmicGene20204</name>
</gene>
<dbReference type="GO" id="GO:0009307">
    <property type="term" value="P:DNA restriction-modification system"/>
    <property type="evidence" value="ECO:0007669"/>
    <property type="project" value="UniProtKB-KW"/>
</dbReference>
<dbReference type="EMBL" id="LSRX01000431">
    <property type="protein sequence ID" value="OLP97469.1"/>
    <property type="molecule type" value="Genomic_DNA"/>
</dbReference>
<feature type="transmembrane region" description="Helical" evidence="9">
    <location>
        <begin position="570"/>
        <end position="590"/>
    </location>
</feature>